<feature type="region of interest" description="Disordered" evidence="1">
    <location>
        <begin position="29"/>
        <end position="64"/>
    </location>
</feature>
<feature type="domain" description="DUF4015" evidence="3">
    <location>
        <begin position="237"/>
        <end position="573"/>
    </location>
</feature>
<accession>V5WCF6</accession>
<dbReference type="KEGG" id="slr:L21SP2_0022"/>
<feature type="chain" id="PRO_5004741882" evidence="2">
    <location>
        <begin position="28"/>
        <end position="603"/>
    </location>
</feature>
<dbReference type="eggNOG" id="COG1306">
    <property type="taxonomic scope" value="Bacteria"/>
</dbReference>
<keyword evidence="5" id="KW-1185">Reference proteome</keyword>
<evidence type="ECO:0000259" key="3">
    <source>
        <dbReference type="Pfam" id="PF13200"/>
    </source>
</evidence>
<evidence type="ECO:0000256" key="1">
    <source>
        <dbReference type="SAM" id="MobiDB-lite"/>
    </source>
</evidence>
<dbReference type="Gene3D" id="2.130.10.10">
    <property type="entry name" value="YVTN repeat-like/Quinoprotein amine dehydrogenase"/>
    <property type="match status" value="1"/>
</dbReference>
<dbReference type="InterPro" id="IPR025275">
    <property type="entry name" value="DUF4015"/>
</dbReference>
<feature type="signal peptide" evidence="2">
    <location>
        <begin position="1"/>
        <end position="27"/>
    </location>
</feature>
<dbReference type="Proteomes" id="UP000018680">
    <property type="component" value="Chromosome"/>
</dbReference>
<dbReference type="PATRIC" id="fig|1307761.3.peg.22"/>
<reference evidence="4 5" key="1">
    <citation type="journal article" date="2015" name="Stand. Genomic Sci.">
        <title>Complete genome sequence and description of Salinispira pacifica gen. nov., sp. nov., a novel spirochaete isolated form a hypersaline microbial mat.</title>
        <authorList>
            <person name="Ben Hania W."/>
            <person name="Joseph M."/>
            <person name="Schumann P."/>
            <person name="Bunk B."/>
            <person name="Fiebig A."/>
            <person name="Sproer C."/>
            <person name="Klenk H.P."/>
            <person name="Fardeau M.L."/>
            <person name="Spring S."/>
        </authorList>
    </citation>
    <scope>NUCLEOTIDE SEQUENCE [LARGE SCALE GENOMIC DNA]</scope>
    <source>
        <strain evidence="4 5">L21-RPul-D2</strain>
    </source>
</reference>
<dbReference type="RefSeq" id="WP_024266401.1">
    <property type="nucleotide sequence ID" value="NC_023035.1"/>
</dbReference>
<dbReference type="InterPro" id="IPR015943">
    <property type="entry name" value="WD40/YVTN_repeat-like_dom_sf"/>
</dbReference>
<dbReference type="HOGENOM" id="CLU_457758_0_0_12"/>
<dbReference type="InterPro" id="IPR017853">
    <property type="entry name" value="GH"/>
</dbReference>
<dbReference type="OrthoDB" id="9774125at2"/>
<dbReference type="STRING" id="1307761.L21SP2_0022"/>
<dbReference type="SUPFAM" id="SSF51445">
    <property type="entry name" value="(Trans)glycosidases"/>
    <property type="match status" value="1"/>
</dbReference>
<dbReference type="AlphaFoldDB" id="V5WCF6"/>
<feature type="compositionally biased region" description="Polar residues" evidence="1">
    <location>
        <begin position="29"/>
        <end position="51"/>
    </location>
</feature>
<sequence>MKVHQFLLLIPTVLLLQGCLLNTSAYADTAAPPTSGSELRATGDSSEQSDLPGSGDNGDDPADIPRFLAYPGREYLYLSSDSGQSWRQLDPRAQFSDATYITAAAQNPADPEHIVIGTSYYGLYESRDGGETWQDMDPQAEMDGLYQGTGFYNEISGLAFLPGNDELLIQAGFNGNQYLLNMDSGSFGITENSSVETGYQPEWPIPSRAEENSPLPENFERDEAWAKRRAAASDKYGFYISAYQASSRLDEYVNYAVEHGFNSVVVDFKDDLGLVRYNSQLPVVRDAGTARPLFDAQELIQAFHSKGIYVIARLVVFKDKALYAYNNNAYALWDSRLDEPWGVYRRYEQEATEENPDPEPRIEQVEYWVDPYSEFVRSYNIRLARELESLGVDEIQFDYIRFPSDGLTGDIVTRFLKDDQGRRMHVDRNSQRVRILARFLSEARDQLTIPIGTDVFGFNAWSRMSYLGQDIEVMSHYVDVISPMSYPSHYPRSFFPELSYFDRAQLIYEEGTRRARAITGDRALIRQYVQAFLIGGELRYEEEEYFEYMDRQLHGTIQGGGNGFTLWNNSGRYYMVDREAVRSRIQQAARISLEDSESGVSAD</sequence>
<keyword evidence="2" id="KW-0732">Signal</keyword>
<dbReference type="Pfam" id="PF13200">
    <property type="entry name" value="DUF4015"/>
    <property type="match status" value="1"/>
</dbReference>
<protein>
    <submittedName>
        <fullName evidence="4">Putative glycoside hydrolase</fullName>
    </submittedName>
</protein>
<name>V5WCF6_9SPIO</name>
<evidence type="ECO:0000256" key="2">
    <source>
        <dbReference type="SAM" id="SignalP"/>
    </source>
</evidence>
<dbReference type="Gene3D" id="3.20.20.80">
    <property type="entry name" value="Glycosidases"/>
    <property type="match status" value="1"/>
</dbReference>
<dbReference type="EMBL" id="CP006939">
    <property type="protein sequence ID" value="AHC13468.1"/>
    <property type="molecule type" value="Genomic_DNA"/>
</dbReference>
<dbReference type="PROSITE" id="PS51257">
    <property type="entry name" value="PROKAR_LIPOPROTEIN"/>
    <property type="match status" value="1"/>
</dbReference>
<evidence type="ECO:0000313" key="4">
    <source>
        <dbReference type="EMBL" id="AHC13468.1"/>
    </source>
</evidence>
<proteinExistence type="predicted"/>
<dbReference type="SUPFAM" id="SSF110296">
    <property type="entry name" value="Oligoxyloglucan reducing end-specific cellobiohydrolase"/>
    <property type="match status" value="1"/>
</dbReference>
<evidence type="ECO:0000313" key="5">
    <source>
        <dbReference type="Proteomes" id="UP000018680"/>
    </source>
</evidence>
<keyword evidence="4" id="KW-0378">Hydrolase</keyword>
<gene>
    <name evidence="4" type="ORF">L21SP2_0022</name>
</gene>
<dbReference type="GO" id="GO:0016787">
    <property type="term" value="F:hydrolase activity"/>
    <property type="evidence" value="ECO:0007669"/>
    <property type="project" value="UniProtKB-KW"/>
</dbReference>
<organism evidence="4 5">
    <name type="scientific">Salinispira pacifica</name>
    <dbReference type="NCBI Taxonomy" id="1307761"/>
    <lineage>
        <taxon>Bacteria</taxon>
        <taxon>Pseudomonadati</taxon>
        <taxon>Spirochaetota</taxon>
        <taxon>Spirochaetia</taxon>
        <taxon>Spirochaetales</taxon>
        <taxon>Spirochaetaceae</taxon>
        <taxon>Salinispira</taxon>
    </lineage>
</organism>